<dbReference type="Proteomes" id="UP000284476">
    <property type="component" value="Unassembled WGS sequence"/>
</dbReference>
<dbReference type="RefSeq" id="WP_128209720.1">
    <property type="nucleotide sequence ID" value="NZ_JBHRSO010000006.1"/>
</dbReference>
<reference evidence="1 2" key="2">
    <citation type="submission" date="2019-01" db="EMBL/GenBank/DDBJ databases">
        <authorList>
            <person name="Li Y."/>
        </authorList>
    </citation>
    <scope>NUCLEOTIDE SEQUENCE [LARGE SCALE GENOMIC DNA]</scope>
    <source>
        <strain evidence="1 2">SK2B-1</strain>
    </source>
</reference>
<name>A0A443JDD1_9RHOB</name>
<evidence type="ECO:0000313" key="2">
    <source>
        <dbReference type="Proteomes" id="UP000284476"/>
    </source>
</evidence>
<sequence length="61" mass="6515">MATPLPFRVPDLKRLVKATQDMGLPVTGIVIAPDGSIHVQTQVAKADSADAALESWMKRNG</sequence>
<dbReference type="EMBL" id="SAUZ01000019">
    <property type="protein sequence ID" value="RWR18511.1"/>
    <property type="molecule type" value="Genomic_DNA"/>
</dbReference>
<evidence type="ECO:0000313" key="1">
    <source>
        <dbReference type="EMBL" id="RWR18511.1"/>
    </source>
</evidence>
<proteinExistence type="predicted"/>
<accession>A0A443JDD1</accession>
<organism evidence="1 2">
    <name type="scientific">Paenirhodobacter populi</name>
    <dbReference type="NCBI Taxonomy" id="2306993"/>
    <lineage>
        <taxon>Bacteria</taxon>
        <taxon>Pseudomonadati</taxon>
        <taxon>Pseudomonadota</taxon>
        <taxon>Alphaproteobacteria</taxon>
        <taxon>Rhodobacterales</taxon>
        <taxon>Rhodobacter group</taxon>
        <taxon>Paenirhodobacter</taxon>
    </lineage>
</organism>
<gene>
    <name evidence="1" type="ORF">D2T30_16100</name>
</gene>
<reference evidence="1 2" key="1">
    <citation type="submission" date="2019-01" db="EMBL/GenBank/DDBJ databases">
        <title>Sinorhodobacter populi sp. nov. isolated from the symptomatic bark tissue of Populus euramericana canker.</title>
        <authorList>
            <person name="Xu G."/>
        </authorList>
    </citation>
    <scope>NUCLEOTIDE SEQUENCE [LARGE SCALE GENOMIC DNA]</scope>
    <source>
        <strain evidence="1 2">SK2B-1</strain>
    </source>
</reference>
<comment type="caution">
    <text evidence="1">The sequence shown here is derived from an EMBL/GenBank/DDBJ whole genome shotgun (WGS) entry which is preliminary data.</text>
</comment>
<protein>
    <submittedName>
        <fullName evidence="1">Uncharacterized protein</fullName>
    </submittedName>
</protein>
<dbReference type="AlphaFoldDB" id="A0A443JDD1"/>